<dbReference type="InterPro" id="IPR041373">
    <property type="entry name" value="RT_RNaseH"/>
</dbReference>
<name>A0A226DFV6_FOLCA</name>
<keyword evidence="5" id="KW-0378">Hydrolase</keyword>
<gene>
    <name evidence="9" type="ORF">Fcan01_22011</name>
</gene>
<dbReference type="InterPro" id="IPR021109">
    <property type="entry name" value="Peptidase_aspartic_dom_sf"/>
</dbReference>
<protein>
    <submittedName>
        <fullName evidence="9">Retrovirus-related Pol polyprotein from transposon opus</fullName>
    </submittedName>
</protein>
<evidence type="ECO:0000256" key="3">
    <source>
        <dbReference type="ARBA" id="ARBA00022722"/>
    </source>
</evidence>
<dbReference type="PANTHER" id="PTHR37984:SF5">
    <property type="entry name" value="PROTEIN NYNRIN-LIKE"/>
    <property type="match status" value="1"/>
</dbReference>
<dbReference type="CDD" id="cd00303">
    <property type="entry name" value="retropepsin_like"/>
    <property type="match status" value="1"/>
</dbReference>
<evidence type="ECO:0000256" key="2">
    <source>
        <dbReference type="ARBA" id="ARBA00022695"/>
    </source>
</evidence>
<keyword evidence="6" id="KW-0695">RNA-directed DNA polymerase</keyword>
<keyword evidence="3" id="KW-0540">Nuclease</keyword>
<proteinExistence type="predicted"/>
<comment type="caution">
    <text evidence="9">The sequence shown here is derived from an EMBL/GenBank/DDBJ whole genome shotgun (WGS) entry which is preliminary data.</text>
</comment>
<keyword evidence="2" id="KW-0548">Nucleotidyltransferase</keyword>
<dbReference type="SUPFAM" id="SSF56672">
    <property type="entry name" value="DNA/RNA polymerases"/>
    <property type="match status" value="1"/>
</dbReference>
<reference evidence="9 10" key="1">
    <citation type="submission" date="2015-12" db="EMBL/GenBank/DDBJ databases">
        <title>The genome of Folsomia candida.</title>
        <authorList>
            <person name="Faddeeva A."/>
            <person name="Derks M.F."/>
            <person name="Anvar Y."/>
            <person name="Smit S."/>
            <person name="Van Straalen N."/>
            <person name="Roelofs D."/>
        </authorList>
    </citation>
    <scope>NUCLEOTIDE SEQUENCE [LARGE SCALE GENOMIC DNA]</scope>
    <source>
        <strain evidence="9 10">VU population</strain>
        <tissue evidence="9">Whole body</tissue>
    </source>
</reference>
<dbReference type="SUPFAM" id="SSF50630">
    <property type="entry name" value="Acid proteases"/>
    <property type="match status" value="1"/>
</dbReference>
<feature type="compositionally biased region" description="Low complexity" evidence="7">
    <location>
        <begin position="1179"/>
        <end position="1192"/>
    </location>
</feature>
<dbReference type="PANTHER" id="PTHR37984">
    <property type="entry name" value="PROTEIN CBG26694"/>
    <property type="match status" value="1"/>
</dbReference>
<keyword evidence="10" id="KW-1185">Reference proteome</keyword>
<feature type="compositionally biased region" description="Polar residues" evidence="7">
    <location>
        <begin position="559"/>
        <end position="573"/>
    </location>
</feature>
<feature type="compositionally biased region" description="Basic and acidic residues" evidence="7">
    <location>
        <begin position="170"/>
        <end position="189"/>
    </location>
</feature>
<evidence type="ECO:0000256" key="5">
    <source>
        <dbReference type="ARBA" id="ARBA00022801"/>
    </source>
</evidence>
<dbReference type="GO" id="GO:0016787">
    <property type="term" value="F:hydrolase activity"/>
    <property type="evidence" value="ECO:0007669"/>
    <property type="project" value="UniProtKB-KW"/>
</dbReference>
<dbReference type="InterPro" id="IPR050951">
    <property type="entry name" value="Retrovirus_Pol_polyprotein"/>
</dbReference>
<organism evidence="9 10">
    <name type="scientific">Folsomia candida</name>
    <name type="common">Springtail</name>
    <dbReference type="NCBI Taxonomy" id="158441"/>
    <lineage>
        <taxon>Eukaryota</taxon>
        <taxon>Metazoa</taxon>
        <taxon>Ecdysozoa</taxon>
        <taxon>Arthropoda</taxon>
        <taxon>Hexapoda</taxon>
        <taxon>Collembola</taxon>
        <taxon>Entomobryomorpha</taxon>
        <taxon>Isotomoidea</taxon>
        <taxon>Isotomidae</taxon>
        <taxon>Proisotominae</taxon>
        <taxon>Folsomia</taxon>
    </lineage>
</organism>
<dbReference type="GO" id="GO:0004519">
    <property type="term" value="F:endonuclease activity"/>
    <property type="evidence" value="ECO:0007669"/>
    <property type="project" value="UniProtKB-KW"/>
</dbReference>
<feature type="region of interest" description="Disordered" evidence="7">
    <location>
        <begin position="170"/>
        <end position="292"/>
    </location>
</feature>
<sequence length="1209" mass="136606">MNAAQKLVATMTSSYLPNTAVRRLESQKVPNALYPSLRSLENNLDVSRSSTPRRESVLKSRRELFPRRLSPLDSNEVIPKLYSVPQAPVQGTYFTSSVASDRSASRNSQLPAVTPRVSPVGAREISNHQENVFSDDSSASEAGSAIDVTNVPKPRLSWFIARFLHWGDTDKETSEERDREDSENSHKEATSNLSEHSTKESNKQVSENLRSSEKSNASKNSSKKHSRNLSEELIRSSSKKSSTHSSREASRESSKLYQTATESNNKSPSNNKSSSNISDTTTTSDAHIVARQHSGITPSWAFRPRNPETGAAFGYILPRTSHLCPSPRRCNNRASQTEKVARMSYTSSLPSVEMPKYSMPLSKVALKLFIPRFSRWAQARGVHGQAAKLYLPLAIMSPTAQQYFIIHEISKPILQSRGAKMLAEKQLTHEKASSYIQKLRSRVVDDWYKYDERDLIALLVKGLHPHIQQFVECRGMPGDYDTLMTILRKYEEKGLHTLYQAIVPTESKMETAITTATVNNIATKECNPLDELAGRVAEKMKAVWKITEQSYGAKPEWKQGNNSQAEMNSQPQRGNGRGGFYQRGSYRGSYRGRFNDGQNRDGGHSHRDQLPYCNFHRMSGHWTQEWKLCGPDGLIRPEEDLYLLKVNYTSNGNIKNLNTNPLIRIIILINGYRLVALIDNGSAASLVDNKYVSTAQLKPNHAFRLTDYNGNRIGDCGVAELEVEVNGSALTHSFYAVQRPQTQVLLGRDFLRTFAVDVLESRKSLHSTHFGLIPFYTGKDFEVPSRQIRVNNISSDAQEENNDPFIFGSSTVVQDKFSNTLKINDIPRAISNSTPIMKKHIPESVIDFAKIKIGDVPLPIKENLYNLIRTYRNVFSWDNTHIGRTFRLQLDIDIGDHPPVQLQQFPHPEKPILSFFYPERGAIIRTDASYDGMATSLSQLDDENVERFCAYISRTLKKAEKNYHSCLLELTAICWAMKRLRNFIYGVPVTIYSDCHALAFLLHGKKKELNARMSRYAFTLLDYDIIAIKHVKGDHNTCADFLSRYPTEEYDSSIDELQELPLLHIGLRPMRMEQLDDPKLAVMVEKLERGVDVPNFAMKNGVLHHPDVDSNITEVVHVERLKLFNPRVQDGDPAQDNDSNITLSQARLCVPTEEEETEICEEEKTADPTFSPVDTTAEQSQSLSVSTSTQGSDQPLYNLRPRKQINYRE</sequence>
<evidence type="ECO:0000313" key="10">
    <source>
        <dbReference type="Proteomes" id="UP000198287"/>
    </source>
</evidence>
<feature type="region of interest" description="Disordered" evidence="7">
    <location>
        <begin position="1150"/>
        <end position="1209"/>
    </location>
</feature>
<feature type="compositionally biased region" description="Low complexity" evidence="7">
    <location>
        <begin position="261"/>
        <end position="284"/>
    </location>
</feature>
<dbReference type="Pfam" id="PF17917">
    <property type="entry name" value="RT_RNaseH"/>
    <property type="match status" value="1"/>
</dbReference>
<evidence type="ECO:0000256" key="4">
    <source>
        <dbReference type="ARBA" id="ARBA00022759"/>
    </source>
</evidence>
<dbReference type="GO" id="GO:0003964">
    <property type="term" value="F:RNA-directed DNA polymerase activity"/>
    <property type="evidence" value="ECO:0007669"/>
    <property type="project" value="UniProtKB-KW"/>
</dbReference>
<dbReference type="AlphaFoldDB" id="A0A226DFV6"/>
<feature type="compositionally biased region" description="Basic and acidic residues" evidence="7">
    <location>
        <begin position="245"/>
        <end position="254"/>
    </location>
</feature>
<dbReference type="Gene3D" id="2.40.70.10">
    <property type="entry name" value="Acid Proteases"/>
    <property type="match status" value="1"/>
</dbReference>
<evidence type="ECO:0000256" key="1">
    <source>
        <dbReference type="ARBA" id="ARBA00022679"/>
    </source>
</evidence>
<dbReference type="EMBL" id="LNIX01000023">
    <property type="protein sequence ID" value="OXA43086.1"/>
    <property type="molecule type" value="Genomic_DNA"/>
</dbReference>
<feature type="region of interest" description="Disordered" evidence="7">
    <location>
        <begin position="554"/>
        <end position="581"/>
    </location>
</feature>
<evidence type="ECO:0000313" key="9">
    <source>
        <dbReference type="EMBL" id="OXA43086.1"/>
    </source>
</evidence>
<feature type="domain" description="Reverse transcriptase RNase H-like" evidence="8">
    <location>
        <begin position="919"/>
        <end position="1023"/>
    </location>
</feature>
<dbReference type="InterPro" id="IPR043502">
    <property type="entry name" value="DNA/RNA_pol_sf"/>
</dbReference>
<evidence type="ECO:0000256" key="7">
    <source>
        <dbReference type="SAM" id="MobiDB-lite"/>
    </source>
</evidence>
<feature type="compositionally biased region" description="Acidic residues" evidence="7">
    <location>
        <begin position="1152"/>
        <end position="1161"/>
    </location>
</feature>
<dbReference type="Proteomes" id="UP000198287">
    <property type="component" value="Unassembled WGS sequence"/>
</dbReference>
<keyword evidence="1" id="KW-0808">Transferase</keyword>
<feature type="compositionally biased region" description="Basic residues" evidence="7">
    <location>
        <begin position="1200"/>
        <end position="1209"/>
    </location>
</feature>
<accession>A0A226DFV6</accession>
<feature type="compositionally biased region" description="Polar residues" evidence="7">
    <location>
        <begin position="100"/>
        <end position="111"/>
    </location>
</feature>
<dbReference type="CDD" id="cd09274">
    <property type="entry name" value="RNase_HI_RT_Ty3"/>
    <property type="match status" value="1"/>
</dbReference>
<evidence type="ECO:0000259" key="8">
    <source>
        <dbReference type="Pfam" id="PF17917"/>
    </source>
</evidence>
<keyword evidence="4" id="KW-0255">Endonuclease</keyword>
<evidence type="ECO:0000256" key="6">
    <source>
        <dbReference type="ARBA" id="ARBA00022918"/>
    </source>
</evidence>
<feature type="region of interest" description="Disordered" evidence="7">
    <location>
        <begin position="100"/>
        <end position="121"/>
    </location>
</feature>